<dbReference type="Pfam" id="PF12146">
    <property type="entry name" value="Hydrolase_4"/>
    <property type="match status" value="1"/>
</dbReference>
<dbReference type="Proteomes" id="UP001303946">
    <property type="component" value="Chromosome"/>
</dbReference>
<name>A0ABZ0D2D7_9BURK</name>
<gene>
    <name evidence="2" type="ORF">RXV79_04905</name>
</gene>
<dbReference type="EMBL" id="CP136336">
    <property type="protein sequence ID" value="WOB09402.1"/>
    <property type="molecule type" value="Genomic_DNA"/>
</dbReference>
<dbReference type="RefSeq" id="WP_316702356.1">
    <property type="nucleotide sequence ID" value="NZ_CP136336.1"/>
</dbReference>
<keyword evidence="3" id="KW-1185">Reference proteome</keyword>
<keyword evidence="2" id="KW-0378">Hydrolase</keyword>
<reference evidence="2 3" key="1">
    <citation type="submission" date="2023-10" db="EMBL/GenBank/DDBJ databases">
        <title>Bacteria for the degradation of biodegradable plastic PBAT(Polybutylene adipate terephthalate).</title>
        <authorList>
            <person name="Weon H.-Y."/>
            <person name="Yeon J."/>
        </authorList>
    </citation>
    <scope>NUCLEOTIDE SEQUENCE [LARGE SCALE GENOMIC DNA]</scope>
    <source>
        <strain evidence="2 3">SBD 7-3</strain>
    </source>
</reference>
<evidence type="ECO:0000313" key="3">
    <source>
        <dbReference type="Proteomes" id="UP001303946"/>
    </source>
</evidence>
<sequence>MSETTPETLRLRAADDHAITALRYAATRNEQARIVVAGATGVPQRFYRRMADYMARRGVSVLTLDYRGIGLSKPPTLKGFPADQMDWVSDLAAGVEHMGDGSVPLYVVGHSLGGHAFGLLPNHHKVSGVYTFATGAGWHGWMTPVERLKAIVMWNTVAPLLAAWKGYLGWSAIGMGEDLPLMVYRQWRRWCQNPRYFFDDPQMAQTVARFKDVRTPIVAANATDDAWAPPASRDAFMSAGYVNAPWTGRDITPQDLRVRHIGHMGYFRPGAESLWQDALDWFAALPERHETSPQNVTQLDERRRA</sequence>
<dbReference type="Gene3D" id="3.40.50.1820">
    <property type="entry name" value="alpha/beta hydrolase"/>
    <property type="match status" value="1"/>
</dbReference>
<feature type="domain" description="Serine aminopeptidase S33" evidence="1">
    <location>
        <begin position="45"/>
        <end position="151"/>
    </location>
</feature>
<dbReference type="InterPro" id="IPR017208">
    <property type="entry name" value="UCP037442_abhydr"/>
</dbReference>
<dbReference type="InterPro" id="IPR029058">
    <property type="entry name" value="AB_hydrolase_fold"/>
</dbReference>
<protein>
    <submittedName>
        <fullName evidence="2">Alpha/beta fold hydrolase</fullName>
    </submittedName>
</protein>
<evidence type="ECO:0000313" key="2">
    <source>
        <dbReference type="EMBL" id="WOB09402.1"/>
    </source>
</evidence>
<dbReference type="InterPro" id="IPR022742">
    <property type="entry name" value="Hydrolase_4"/>
</dbReference>
<dbReference type="PIRSF" id="PIRSF037442">
    <property type="entry name" value="UCP037442_abhydr"/>
    <property type="match status" value="1"/>
</dbReference>
<dbReference type="GO" id="GO:0016787">
    <property type="term" value="F:hydrolase activity"/>
    <property type="evidence" value="ECO:0007669"/>
    <property type="project" value="UniProtKB-KW"/>
</dbReference>
<organism evidence="2 3">
    <name type="scientific">Piscinibacter gummiphilus</name>
    <dbReference type="NCBI Taxonomy" id="946333"/>
    <lineage>
        <taxon>Bacteria</taxon>
        <taxon>Pseudomonadati</taxon>
        <taxon>Pseudomonadota</taxon>
        <taxon>Betaproteobacteria</taxon>
        <taxon>Burkholderiales</taxon>
        <taxon>Sphaerotilaceae</taxon>
        <taxon>Piscinibacter</taxon>
    </lineage>
</organism>
<proteinExistence type="predicted"/>
<accession>A0ABZ0D2D7</accession>
<evidence type="ECO:0000259" key="1">
    <source>
        <dbReference type="Pfam" id="PF12146"/>
    </source>
</evidence>
<dbReference type="SUPFAM" id="SSF53474">
    <property type="entry name" value="alpha/beta-Hydrolases"/>
    <property type="match status" value="1"/>
</dbReference>